<evidence type="ECO:0000256" key="3">
    <source>
        <dbReference type="ARBA" id="ARBA00022737"/>
    </source>
</evidence>
<reference evidence="11" key="1">
    <citation type="submission" date="2021-03" db="EMBL/GenBank/DDBJ databases">
        <authorList>
            <person name="Bekaert M."/>
        </authorList>
    </citation>
    <scope>NUCLEOTIDE SEQUENCE</scope>
</reference>
<organism evidence="11 12">
    <name type="scientific">Mytilus edulis</name>
    <name type="common">Blue mussel</name>
    <dbReference type="NCBI Taxonomy" id="6550"/>
    <lineage>
        <taxon>Eukaryota</taxon>
        <taxon>Metazoa</taxon>
        <taxon>Spiralia</taxon>
        <taxon>Lophotrochozoa</taxon>
        <taxon>Mollusca</taxon>
        <taxon>Bivalvia</taxon>
        <taxon>Autobranchia</taxon>
        <taxon>Pteriomorphia</taxon>
        <taxon>Mytilida</taxon>
        <taxon>Mytiloidea</taxon>
        <taxon>Mytilidae</taxon>
        <taxon>Mytilinae</taxon>
        <taxon>Mytilus</taxon>
    </lineage>
</organism>
<dbReference type="SUPFAM" id="SSF57424">
    <property type="entry name" value="LDL receptor-like module"/>
    <property type="match status" value="5"/>
</dbReference>
<dbReference type="PRINTS" id="PR00261">
    <property type="entry name" value="LDLRECEPTOR"/>
</dbReference>
<keyword evidence="10" id="KW-0732">Signal</keyword>
<dbReference type="CDD" id="cd00112">
    <property type="entry name" value="LDLa"/>
    <property type="match status" value="3"/>
</dbReference>
<keyword evidence="2" id="KW-0812">Transmembrane</keyword>
<dbReference type="SMART" id="SM00192">
    <property type="entry name" value="LDLa"/>
    <property type="match status" value="7"/>
</dbReference>
<dbReference type="GO" id="GO:0043235">
    <property type="term" value="C:receptor complex"/>
    <property type="evidence" value="ECO:0007669"/>
    <property type="project" value="TreeGrafter"/>
</dbReference>
<evidence type="ECO:0000256" key="6">
    <source>
        <dbReference type="ARBA" id="ARBA00023157"/>
    </source>
</evidence>
<evidence type="ECO:0000256" key="7">
    <source>
        <dbReference type="ARBA" id="ARBA00023170"/>
    </source>
</evidence>
<dbReference type="GO" id="GO:0005886">
    <property type="term" value="C:plasma membrane"/>
    <property type="evidence" value="ECO:0007669"/>
    <property type="project" value="TreeGrafter"/>
</dbReference>
<dbReference type="AlphaFoldDB" id="A0A8S3RFZ7"/>
<proteinExistence type="predicted"/>
<keyword evidence="4" id="KW-1133">Transmembrane helix</keyword>
<dbReference type="PROSITE" id="PS01209">
    <property type="entry name" value="LDLRA_1"/>
    <property type="match status" value="4"/>
</dbReference>
<protein>
    <submittedName>
        <fullName evidence="11">LRP2</fullName>
    </submittedName>
</protein>
<name>A0A8S3RFZ7_MYTED</name>
<evidence type="ECO:0000256" key="10">
    <source>
        <dbReference type="SAM" id="SignalP"/>
    </source>
</evidence>
<evidence type="ECO:0000313" key="12">
    <source>
        <dbReference type="Proteomes" id="UP000683360"/>
    </source>
</evidence>
<dbReference type="EMBL" id="CAJPWZ010001033">
    <property type="protein sequence ID" value="CAG2205898.1"/>
    <property type="molecule type" value="Genomic_DNA"/>
</dbReference>
<comment type="subcellular location">
    <subcellularLocation>
        <location evidence="1">Membrane</location>
        <topology evidence="1">Single-pass membrane protein</topology>
    </subcellularLocation>
</comment>
<evidence type="ECO:0000313" key="11">
    <source>
        <dbReference type="EMBL" id="CAG2205898.1"/>
    </source>
</evidence>
<dbReference type="PANTHER" id="PTHR22722">
    <property type="entry name" value="LOW-DENSITY LIPOPROTEIN RECEPTOR-RELATED PROTEIN 2-RELATED"/>
    <property type="match status" value="1"/>
</dbReference>
<dbReference type="InterPro" id="IPR036055">
    <property type="entry name" value="LDL_receptor-like_sf"/>
</dbReference>
<dbReference type="GO" id="GO:0005041">
    <property type="term" value="F:low-density lipoprotein particle receptor activity"/>
    <property type="evidence" value="ECO:0007669"/>
    <property type="project" value="TreeGrafter"/>
</dbReference>
<keyword evidence="12" id="KW-1185">Reference proteome</keyword>
<dbReference type="OrthoDB" id="10062665at2759"/>
<keyword evidence="5" id="KW-0472">Membrane</keyword>
<keyword evidence="6" id="KW-1015">Disulfide bond</keyword>
<dbReference type="Gene3D" id="4.10.400.10">
    <property type="entry name" value="Low-density Lipoprotein Receptor"/>
    <property type="match status" value="6"/>
</dbReference>
<dbReference type="InterPro" id="IPR051221">
    <property type="entry name" value="LDLR-related"/>
</dbReference>
<feature type="chain" id="PRO_5035729754" evidence="10">
    <location>
        <begin position="23"/>
        <end position="358"/>
    </location>
</feature>
<feature type="signal peptide" evidence="10">
    <location>
        <begin position="1"/>
        <end position="22"/>
    </location>
</feature>
<evidence type="ECO:0000256" key="8">
    <source>
        <dbReference type="ARBA" id="ARBA00023180"/>
    </source>
</evidence>
<evidence type="ECO:0000256" key="4">
    <source>
        <dbReference type="ARBA" id="ARBA00022989"/>
    </source>
</evidence>
<evidence type="ECO:0000256" key="5">
    <source>
        <dbReference type="ARBA" id="ARBA00023136"/>
    </source>
</evidence>
<comment type="caution">
    <text evidence="11">The sequence shown here is derived from an EMBL/GenBank/DDBJ whole genome shotgun (WGS) entry which is preliminary data.</text>
</comment>
<dbReference type="Pfam" id="PF00057">
    <property type="entry name" value="Ldl_recept_a"/>
    <property type="match status" value="2"/>
</dbReference>
<accession>A0A8S3RFZ7</accession>
<dbReference type="PROSITE" id="PS50068">
    <property type="entry name" value="LDLRA_2"/>
    <property type="match status" value="6"/>
</dbReference>
<gene>
    <name evidence="11" type="ORF">MEDL_20263</name>
</gene>
<keyword evidence="3" id="KW-0677">Repeat</keyword>
<evidence type="ECO:0000256" key="2">
    <source>
        <dbReference type="ARBA" id="ARBA00022692"/>
    </source>
</evidence>
<evidence type="ECO:0000256" key="9">
    <source>
        <dbReference type="PROSITE-ProRule" id="PRU00124"/>
    </source>
</evidence>
<dbReference type="InterPro" id="IPR002172">
    <property type="entry name" value="LDrepeatLR_classA_rpt"/>
</dbReference>
<evidence type="ECO:0000256" key="1">
    <source>
        <dbReference type="ARBA" id="ARBA00004167"/>
    </source>
</evidence>
<keyword evidence="7" id="KW-0675">Receptor</keyword>
<keyword evidence="8" id="KW-0325">Glycoprotein</keyword>
<dbReference type="InterPro" id="IPR023415">
    <property type="entry name" value="LDLR_class-A_CS"/>
</dbReference>
<comment type="caution">
    <text evidence="9">Lacks conserved residue(s) required for the propagation of feature annotation.</text>
</comment>
<dbReference type="PANTHER" id="PTHR22722:SF5">
    <property type="entry name" value="LOW-DENSITY LIPOPROTEIN RECEPTOR-RELATED PROTEIN 1B"/>
    <property type="match status" value="1"/>
</dbReference>
<sequence>MASTSAIFVGVLVAHLIQLSYCGKCRYRWYNPDECVCINYGEEFNCLDDLECVNQRYFCDGYKHCNDGSDEDPEYCKALFCPREMQKCADGIRCIYAIEFCDGKQDCLDGSDENAFLCDETNFKCKKDEFRCKDWTINSYSRTGYFKLCVSMSHVCDGTKNCYDNSDEELEVCQVKTCPEGQVKCADSFRCIPLWALCTFDRHRTRTCSYGPNMSLRSKLCPEYNCGLGHTKCKDNLQCVAERLFCDSLPFKRKRKWFYDCIDKSDEDLDFCKEKACAKGYVRCKDGKQCIPPYAICDGKVHCRDGSDEVKDMCLEYTCTDGRKKCADDIQCISQNLFCNGKTNCIDHSDEGEICIGI</sequence>
<dbReference type="Proteomes" id="UP000683360">
    <property type="component" value="Unassembled WGS sequence"/>
</dbReference>